<evidence type="ECO:0000256" key="2">
    <source>
        <dbReference type="ARBA" id="ARBA00022840"/>
    </source>
</evidence>
<proteinExistence type="predicted"/>
<evidence type="ECO:0000256" key="1">
    <source>
        <dbReference type="ARBA" id="ARBA00022741"/>
    </source>
</evidence>
<dbReference type="InterPro" id="IPR027417">
    <property type="entry name" value="P-loop_NTPase"/>
</dbReference>
<protein>
    <submittedName>
        <fullName evidence="5">(raccoon dog) hypothetical protein</fullName>
    </submittedName>
</protein>
<dbReference type="Gene3D" id="2.40.50.140">
    <property type="entry name" value="Nucleic acid-binding proteins"/>
    <property type="match status" value="1"/>
</dbReference>
<dbReference type="InterPro" id="IPR050221">
    <property type="entry name" value="26S_Proteasome_ATPase"/>
</dbReference>
<dbReference type="Proteomes" id="UP000645828">
    <property type="component" value="Unassembled WGS sequence"/>
</dbReference>
<dbReference type="AlphaFoldDB" id="A0A811Z1X9"/>
<dbReference type="Gene3D" id="3.40.50.300">
    <property type="entry name" value="P-loop containing nucleotide triphosphate hydrolases"/>
    <property type="match status" value="2"/>
</dbReference>
<organism evidence="5 6">
    <name type="scientific">Nyctereutes procyonoides</name>
    <name type="common">Raccoon dog</name>
    <name type="synonym">Canis procyonoides</name>
    <dbReference type="NCBI Taxonomy" id="34880"/>
    <lineage>
        <taxon>Eukaryota</taxon>
        <taxon>Metazoa</taxon>
        <taxon>Chordata</taxon>
        <taxon>Craniata</taxon>
        <taxon>Vertebrata</taxon>
        <taxon>Euteleostomi</taxon>
        <taxon>Mammalia</taxon>
        <taxon>Eutheria</taxon>
        <taxon>Laurasiatheria</taxon>
        <taxon>Carnivora</taxon>
        <taxon>Caniformia</taxon>
        <taxon>Canidae</taxon>
        <taxon>Nyctereutes</taxon>
    </lineage>
</organism>
<dbReference type="GO" id="GO:0016887">
    <property type="term" value="F:ATP hydrolysis activity"/>
    <property type="evidence" value="ECO:0007669"/>
    <property type="project" value="InterPro"/>
</dbReference>
<gene>
    <name evidence="5" type="ORF">NYPRO_LOCUS14276</name>
</gene>
<dbReference type="InterPro" id="IPR012340">
    <property type="entry name" value="NA-bd_OB-fold"/>
</dbReference>
<keyword evidence="1" id="KW-0547">Nucleotide-binding</keyword>
<feature type="compositionally biased region" description="Polar residues" evidence="3">
    <location>
        <begin position="1"/>
        <end position="12"/>
    </location>
</feature>
<reference evidence="5" key="1">
    <citation type="submission" date="2020-12" db="EMBL/GenBank/DDBJ databases">
        <authorList>
            <consortium name="Molecular Ecology Group"/>
        </authorList>
    </citation>
    <scope>NUCLEOTIDE SEQUENCE</scope>
    <source>
        <strain evidence="5">TBG_1078</strain>
    </source>
</reference>
<dbReference type="PANTHER" id="PTHR23073">
    <property type="entry name" value="26S PROTEASOME REGULATORY SUBUNIT"/>
    <property type="match status" value="1"/>
</dbReference>
<dbReference type="Pfam" id="PF00004">
    <property type="entry name" value="AAA"/>
    <property type="match status" value="1"/>
</dbReference>
<feature type="domain" description="ATPase AAA-type core" evidence="4">
    <location>
        <begin position="206"/>
        <end position="267"/>
    </location>
</feature>
<name>A0A811Z1X9_NYCPR</name>
<accession>A0A811Z1X9</accession>
<comment type="caution">
    <text evidence="5">The sequence shown here is derived from an EMBL/GenBank/DDBJ whole genome shotgun (WGS) entry which is preliminary data.</text>
</comment>
<dbReference type="InterPro" id="IPR003959">
    <property type="entry name" value="ATPase_AAA_core"/>
</dbReference>
<evidence type="ECO:0000259" key="4">
    <source>
        <dbReference type="Pfam" id="PF00004"/>
    </source>
</evidence>
<keyword evidence="6" id="KW-1185">Reference proteome</keyword>
<keyword evidence="2" id="KW-0067">ATP-binding</keyword>
<evidence type="ECO:0000313" key="6">
    <source>
        <dbReference type="Proteomes" id="UP000645828"/>
    </source>
</evidence>
<evidence type="ECO:0000256" key="3">
    <source>
        <dbReference type="SAM" id="MobiDB-lite"/>
    </source>
</evidence>
<sequence length="413" mass="47598">MDGQSRMGQRQSGSHKKKYEPPVPTRLEKKKKTGIPGWCSATNSDTSHLVPLKITEVRIKDYLLMEEEFIRNQEQKMQNMEKIIDENHTIVPVSVGSEHYTAFFPIILCHVDKDLLEPGCSTLLNHKVHALTWELIVKKVEKDLVTVMKVEKDSQETYADIRELDNQIQDIRASVELHLTHPEYYEEVDIKSPKRIILYGPPGTDTFLRVAGSGLIKKYPEEQPNLIREFFPYMEEHASSIIFIDEIGTVGTKILLELLNQLDRFDLRGDMKMSRPGLMDRIIELPLPQKGLEVHLSDSTRRVMLADDVTLDDLIMAKDDLCGADIRQSIQKLAIHTEAGLMALKELRMQVINEDLKKSKEMFFMENKKLHLRGLISNRLEVPERNGWRFPPTLLRDENIKLPRGTWVPVDLS</sequence>
<dbReference type="SUPFAM" id="SSF52540">
    <property type="entry name" value="P-loop containing nucleoside triphosphate hydrolases"/>
    <property type="match status" value="1"/>
</dbReference>
<dbReference type="Gene3D" id="1.10.8.60">
    <property type="match status" value="1"/>
</dbReference>
<dbReference type="EMBL" id="CAJHUB010000753">
    <property type="protein sequence ID" value="CAD7681484.1"/>
    <property type="molecule type" value="Genomic_DNA"/>
</dbReference>
<evidence type="ECO:0000313" key="5">
    <source>
        <dbReference type="EMBL" id="CAD7681484.1"/>
    </source>
</evidence>
<dbReference type="GO" id="GO:0005524">
    <property type="term" value="F:ATP binding"/>
    <property type="evidence" value="ECO:0007669"/>
    <property type="project" value="UniProtKB-KW"/>
</dbReference>
<feature type="region of interest" description="Disordered" evidence="3">
    <location>
        <begin position="1"/>
        <end position="38"/>
    </location>
</feature>